<evidence type="ECO:0000313" key="3">
    <source>
        <dbReference type="EMBL" id="VDN16750.1"/>
    </source>
</evidence>
<dbReference type="PANTHER" id="PTHR14043">
    <property type="entry name" value="CCAAT DISPLACEMENT PROTEIN-RELATED"/>
    <property type="match status" value="1"/>
</dbReference>
<protein>
    <submittedName>
        <fullName evidence="3">Uncharacterized protein</fullName>
    </submittedName>
</protein>
<keyword evidence="4" id="KW-1185">Reference proteome</keyword>
<dbReference type="AlphaFoldDB" id="A0A3P7LU60"/>
<name>A0A3P7LU60_DIBLA</name>
<dbReference type="OrthoDB" id="6266690at2759"/>
<proteinExistence type="predicted"/>
<accession>A0A3P7LU60</accession>
<dbReference type="EMBL" id="UYRU01066964">
    <property type="protein sequence ID" value="VDN16750.1"/>
    <property type="molecule type" value="Genomic_DNA"/>
</dbReference>
<dbReference type="Proteomes" id="UP000281553">
    <property type="component" value="Unassembled WGS sequence"/>
</dbReference>
<keyword evidence="1 2" id="KW-0175">Coiled coil</keyword>
<organism evidence="3 4">
    <name type="scientific">Dibothriocephalus latus</name>
    <name type="common">Fish tapeworm</name>
    <name type="synonym">Diphyllobothrium latum</name>
    <dbReference type="NCBI Taxonomy" id="60516"/>
    <lineage>
        <taxon>Eukaryota</taxon>
        <taxon>Metazoa</taxon>
        <taxon>Spiralia</taxon>
        <taxon>Lophotrochozoa</taxon>
        <taxon>Platyhelminthes</taxon>
        <taxon>Cestoda</taxon>
        <taxon>Eucestoda</taxon>
        <taxon>Diphyllobothriidea</taxon>
        <taxon>Diphyllobothriidae</taxon>
        <taxon>Dibothriocephalus</taxon>
    </lineage>
</organism>
<reference evidence="3 4" key="1">
    <citation type="submission" date="2018-11" db="EMBL/GenBank/DDBJ databases">
        <authorList>
            <consortium name="Pathogen Informatics"/>
        </authorList>
    </citation>
    <scope>NUCLEOTIDE SEQUENCE [LARGE SCALE GENOMIC DNA]</scope>
</reference>
<gene>
    <name evidence="3" type="ORF">DILT_LOCUS12581</name>
</gene>
<sequence>MRFSYKSLTPLDPSLALTEAQSISDRVTKSTDLQLENMKLRDMLKETQTELESCKSSEFQLKKAQSRIAEMEETAKRDLQDSVAANLERLQEDFDKRQTEMSTLLTEANDRLSTSEARTRTLAEALQSAQSQLFEFQTRYEELQTAKSKEVELLLGDLEKANEVISLLLHVQIFFKIFQHCFV</sequence>
<evidence type="ECO:0000256" key="2">
    <source>
        <dbReference type="SAM" id="Coils"/>
    </source>
</evidence>
<feature type="coiled-coil region" evidence="2">
    <location>
        <begin position="30"/>
        <end position="146"/>
    </location>
</feature>
<evidence type="ECO:0000313" key="4">
    <source>
        <dbReference type="Proteomes" id="UP000281553"/>
    </source>
</evidence>
<evidence type="ECO:0000256" key="1">
    <source>
        <dbReference type="ARBA" id="ARBA00023054"/>
    </source>
</evidence>